<dbReference type="EC" id="6.1.1.21" evidence="3"/>
<keyword evidence="7" id="KW-1185">Reference proteome</keyword>
<evidence type="ECO:0000256" key="4">
    <source>
        <dbReference type="PIRSR" id="PIRSR001549-1"/>
    </source>
</evidence>
<dbReference type="CDD" id="cd00773">
    <property type="entry name" value="HisRS-like_core"/>
    <property type="match status" value="1"/>
</dbReference>
<keyword evidence="3" id="KW-0648">Protein biosynthesis</keyword>
<sequence length="440" mass="50838">MINKVKGTIDYSIGQYTKKRAALSIFEYLVEKFGFSMIETPILEYAELFKRTNQNSDMVQKEMFTFVDKGGREIVLRPEGTASFVRAFVNNKWYAQSEIDKFAYWGPMFRYERPQSGRYRQFYQAGVEYVGNKNPYKDAHVIFTGQLLMDFFAQKAGKKVELKINSIGDEQTRIKYQEALKEFLLPYKDQLSEISQQRLASNNVLRILDDKVDSKLPFMKNAPQISNFYSPESKKYFQDVLDKLDLYEFKYKIDPNLVRGLDYYDEIVFEFVGKTNQGETTLIGGGRYSNLIEELGGPKLSSVGFGFGVDRIIEFLGDLLDDTDNTRIVPNLGFVDNRDILIGASEKASVLENLYSFYLGLNFEGDNFKMTFVPELTKSKKLFEMAKKQNVRFLLYEDPKISNPDIVVLKDLVKNKKIELDLLDMELASNDLYGFIIKNT</sequence>
<gene>
    <name evidence="3 6" type="primary">hisS</name>
    <name evidence="6" type="ORF">NCTC10181_00796</name>
</gene>
<dbReference type="SUPFAM" id="SSF55681">
    <property type="entry name" value="Class II aaRS and biotin synthetases"/>
    <property type="match status" value="1"/>
</dbReference>
<proteinExistence type="inferred from homology"/>
<dbReference type="Gene3D" id="3.30.930.10">
    <property type="entry name" value="Bira Bifunctional Protein, Domain 2"/>
    <property type="match status" value="1"/>
</dbReference>
<evidence type="ECO:0000256" key="2">
    <source>
        <dbReference type="ARBA" id="ARBA00022840"/>
    </source>
</evidence>
<organism evidence="6 7">
    <name type="scientific">Mycoplasmopsis citelli</name>
    <dbReference type="NCBI Taxonomy" id="171281"/>
    <lineage>
        <taxon>Bacteria</taxon>
        <taxon>Bacillati</taxon>
        <taxon>Mycoplasmatota</taxon>
        <taxon>Mycoplasmoidales</taxon>
        <taxon>Metamycoplasmataceae</taxon>
        <taxon>Mycoplasmopsis</taxon>
    </lineage>
</organism>
<keyword evidence="3" id="KW-0547">Nucleotide-binding</keyword>
<comment type="similarity">
    <text evidence="1 3">Belongs to the class-II aminoacyl-tRNA synthetase family.</text>
</comment>
<feature type="binding site" evidence="4">
    <location>
        <position position="124"/>
    </location>
    <ligand>
        <name>L-histidine</name>
        <dbReference type="ChEBI" id="CHEBI:57595"/>
    </ligand>
</feature>
<feature type="binding site" evidence="4">
    <location>
        <begin position="263"/>
        <end position="264"/>
    </location>
    <ligand>
        <name>L-histidine</name>
        <dbReference type="ChEBI" id="CHEBI:57595"/>
    </ligand>
</feature>
<dbReference type="AlphaFoldDB" id="A0A449B2U6"/>
<dbReference type="Proteomes" id="UP000290985">
    <property type="component" value="Chromosome"/>
</dbReference>
<evidence type="ECO:0000313" key="6">
    <source>
        <dbReference type="EMBL" id="VEU74927.1"/>
    </source>
</evidence>
<keyword evidence="3 6" id="KW-0030">Aminoacyl-tRNA synthetase</keyword>
<dbReference type="GO" id="GO:0005524">
    <property type="term" value="F:ATP binding"/>
    <property type="evidence" value="ECO:0007669"/>
    <property type="project" value="UniProtKB-UniRule"/>
</dbReference>
<evidence type="ECO:0000256" key="3">
    <source>
        <dbReference type="HAMAP-Rule" id="MF_00127"/>
    </source>
</evidence>
<name>A0A449B2U6_9BACT</name>
<dbReference type="PANTHER" id="PTHR43707">
    <property type="entry name" value="HISTIDYL-TRNA SYNTHETASE"/>
    <property type="match status" value="1"/>
</dbReference>
<comment type="catalytic activity">
    <reaction evidence="3">
        <text>tRNA(His) + L-histidine + ATP = L-histidyl-tRNA(His) + AMP + diphosphate + H(+)</text>
        <dbReference type="Rhea" id="RHEA:17313"/>
        <dbReference type="Rhea" id="RHEA-COMP:9665"/>
        <dbReference type="Rhea" id="RHEA-COMP:9689"/>
        <dbReference type="ChEBI" id="CHEBI:15378"/>
        <dbReference type="ChEBI" id="CHEBI:30616"/>
        <dbReference type="ChEBI" id="CHEBI:33019"/>
        <dbReference type="ChEBI" id="CHEBI:57595"/>
        <dbReference type="ChEBI" id="CHEBI:78442"/>
        <dbReference type="ChEBI" id="CHEBI:78527"/>
        <dbReference type="ChEBI" id="CHEBI:456215"/>
        <dbReference type="EC" id="6.1.1.21"/>
    </reaction>
</comment>
<evidence type="ECO:0000259" key="5">
    <source>
        <dbReference type="PROSITE" id="PS50862"/>
    </source>
</evidence>
<feature type="binding site" evidence="4">
    <location>
        <begin position="79"/>
        <end position="81"/>
    </location>
    <ligand>
        <name>L-histidine</name>
        <dbReference type="ChEBI" id="CHEBI:57595"/>
    </ligand>
</feature>
<dbReference type="NCBIfam" id="TIGR00442">
    <property type="entry name" value="hisS"/>
    <property type="match status" value="1"/>
</dbReference>
<accession>A0A449B2U6</accession>
<comment type="subcellular location">
    <subcellularLocation>
        <location evidence="3">Cytoplasm</location>
    </subcellularLocation>
</comment>
<dbReference type="InterPro" id="IPR015807">
    <property type="entry name" value="His-tRNA-ligase"/>
</dbReference>
<dbReference type="HAMAP" id="MF_00127">
    <property type="entry name" value="His_tRNA_synth"/>
    <property type="match status" value="1"/>
</dbReference>
<dbReference type="InterPro" id="IPR041715">
    <property type="entry name" value="HisRS-like_core"/>
</dbReference>
<dbReference type="InterPro" id="IPR045864">
    <property type="entry name" value="aa-tRNA-synth_II/BPL/LPL"/>
</dbReference>
<feature type="domain" description="Aminoacyl-transfer RNA synthetases class-II family profile" evidence="5">
    <location>
        <begin position="27"/>
        <end position="330"/>
    </location>
</feature>
<dbReference type="GO" id="GO:0005737">
    <property type="term" value="C:cytoplasm"/>
    <property type="evidence" value="ECO:0007669"/>
    <property type="project" value="UniProtKB-SubCell"/>
</dbReference>
<comment type="subunit">
    <text evidence="3">Homodimer.</text>
</comment>
<keyword evidence="2 3" id="KW-0067">ATP-binding</keyword>
<feature type="binding site" evidence="4">
    <location>
        <position position="110"/>
    </location>
    <ligand>
        <name>L-histidine</name>
        <dbReference type="ChEBI" id="CHEBI:57595"/>
    </ligand>
</feature>
<reference evidence="6 7" key="1">
    <citation type="submission" date="2019-01" db="EMBL/GenBank/DDBJ databases">
        <authorList>
            <consortium name="Pathogen Informatics"/>
        </authorList>
    </citation>
    <scope>NUCLEOTIDE SEQUENCE [LARGE SCALE GENOMIC DNA]</scope>
    <source>
        <strain evidence="6 7">NCTC10181</strain>
    </source>
</reference>
<protein>
    <recommendedName>
        <fullName evidence="3">Histidine--tRNA ligase</fullName>
        <ecNumber evidence="3">6.1.1.21</ecNumber>
    </recommendedName>
    <alternativeName>
        <fullName evidence="3">Histidyl-tRNA synthetase</fullName>
        <shortName evidence="3">HisRS</shortName>
    </alternativeName>
</protein>
<dbReference type="GO" id="GO:0004821">
    <property type="term" value="F:histidine-tRNA ligase activity"/>
    <property type="evidence" value="ECO:0007669"/>
    <property type="project" value="UniProtKB-UniRule"/>
</dbReference>
<evidence type="ECO:0000256" key="1">
    <source>
        <dbReference type="ARBA" id="ARBA00008226"/>
    </source>
</evidence>
<dbReference type="OrthoDB" id="9800814at2"/>
<feature type="binding site" evidence="4">
    <location>
        <position position="259"/>
    </location>
    <ligand>
        <name>L-histidine</name>
        <dbReference type="ChEBI" id="CHEBI:57595"/>
    </ligand>
</feature>
<dbReference type="KEGG" id="mcit:NCTC10181_00796"/>
<keyword evidence="3" id="KW-0963">Cytoplasm</keyword>
<keyword evidence="3 6" id="KW-0436">Ligase</keyword>
<dbReference type="RefSeq" id="WP_129725705.1">
    <property type="nucleotide sequence ID" value="NZ_LR215036.1"/>
</dbReference>
<dbReference type="InterPro" id="IPR006195">
    <property type="entry name" value="aa-tRNA-synth_II"/>
</dbReference>
<dbReference type="PANTHER" id="PTHR43707:SF1">
    <property type="entry name" value="HISTIDINE--TRNA LIGASE, MITOCHONDRIAL-RELATED"/>
    <property type="match status" value="1"/>
</dbReference>
<dbReference type="PROSITE" id="PS50862">
    <property type="entry name" value="AA_TRNA_LIGASE_II"/>
    <property type="match status" value="1"/>
</dbReference>
<feature type="binding site" evidence="4">
    <location>
        <position position="128"/>
    </location>
    <ligand>
        <name>L-histidine</name>
        <dbReference type="ChEBI" id="CHEBI:57595"/>
    </ligand>
</feature>
<dbReference type="InterPro" id="IPR004516">
    <property type="entry name" value="HisRS/HisZ"/>
</dbReference>
<dbReference type="EMBL" id="LR215036">
    <property type="protein sequence ID" value="VEU74927.1"/>
    <property type="molecule type" value="Genomic_DNA"/>
</dbReference>
<evidence type="ECO:0000313" key="7">
    <source>
        <dbReference type="Proteomes" id="UP000290985"/>
    </source>
</evidence>
<dbReference type="PIRSF" id="PIRSF001549">
    <property type="entry name" value="His-tRNA_synth"/>
    <property type="match status" value="1"/>
</dbReference>
<dbReference type="GO" id="GO:0006427">
    <property type="term" value="P:histidyl-tRNA aminoacylation"/>
    <property type="evidence" value="ECO:0007669"/>
    <property type="project" value="UniProtKB-UniRule"/>
</dbReference>
<dbReference type="Pfam" id="PF13393">
    <property type="entry name" value="tRNA-synt_His"/>
    <property type="match status" value="1"/>
</dbReference>